<keyword evidence="3" id="KW-1185">Reference proteome</keyword>
<evidence type="ECO:0008006" key="4">
    <source>
        <dbReference type="Google" id="ProtNLM"/>
    </source>
</evidence>
<evidence type="ECO:0000313" key="2">
    <source>
        <dbReference type="EMBL" id="MBO2441241.1"/>
    </source>
</evidence>
<dbReference type="PROSITE" id="PS51318">
    <property type="entry name" value="TAT"/>
    <property type="match status" value="1"/>
</dbReference>
<keyword evidence="1" id="KW-0732">Signal</keyword>
<dbReference type="EMBL" id="JAGEOK010000018">
    <property type="protein sequence ID" value="MBO2441241.1"/>
    <property type="molecule type" value="Genomic_DNA"/>
</dbReference>
<evidence type="ECO:0000313" key="3">
    <source>
        <dbReference type="Proteomes" id="UP000666915"/>
    </source>
</evidence>
<comment type="caution">
    <text evidence="2">The sequence shown here is derived from an EMBL/GenBank/DDBJ whole genome shotgun (WGS) entry which is preliminary data.</text>
</comment>
<proteinExistence type="predicted"/>
<dbReference type="Proteomes" id="UP000666915">
    <property type="component" value="Unassembled WGS sequence"/>
</dbReference>
<accession>A0ABS3R516</accession>
<feature type="signal peptide" evidence="1">
    <location>
        <begin position="1"/>
        <end position="33"/>
    </location>
</feature>
<name>A0ABS3R516_9ACTN</name>
<evidence type="ECO:0000256" key="1">
    <source>
        <dbReference type="SAM" id="SignalP"/>
    </source>
</evidence>
<reference evidence="2 3" key="1">
    <citation type="submission" date="2021-03" db="EMBL/GenBank/DDBJ databases">
        <authorList>
            <person name="Kanchanasin P."/>
            <person name="Saeng-In P."/>
            <person name="Phongsopitanun W."/>
            <person name="Yuki M."/>
            <person name="Kudo T."/>
            <person name="Ohkuma M."/>
            <person name="Tanasupawat S."/>
        </authorList>
    </citation>
    <scope>NUCLEOTIDE SEQUENCE [LARGE SCALE GENOMIC DNA]</scope>
    <source>
        <strain evidence="2 3">L46</strain>
    </source>
</reference>
<protein>
    <recommendedName>
        <fullName evidence="4">Secreted protein</fullName>
    </recommendedName>
</protein>
<dbReference type="RefSeq" id="WP_208269605.1">
    <property type="nucleotide sequence ID" value="NZ_JAGEOK010000018.1"/>
</dbReference>
<dbReference type="InterPro" id="IPR006311">
    <property type="entry name" value="TAT_signal"/>
</dbReference>
<feature type="chain" id="PRO_5046817202" description="Secreted protein" evidence="1">
    <location>
        <begin position="34"/>
        <end position="143"/>
    </location>
</feature>
<sequence>MNAIGPPGPRPSTTRRGRALLARGALAAATAAAATAAAATAAAASGAVPASADAPASGPPPARAYTCERTYTGAKGKGWGYGACVASPGLPRRGRVDGVFLIRSRVPADPAFRCAESTEENFPSGEAELPDRVVGFRCAPDTA</sequence>
<gene>
    <name evidence="2" type="ORF">J4557_27320</name>
</gene>
<organism evidence="2 3">
    <name type="scientific">Actinomadura nitritigenes</name>
    <dbReference type="NCBI Taxonomy" id="134602"/>
    <lineage>
        <taxon>Bacteria</taxon>
        <taxon>Bacillati</taxon>
        <taxon>Actinomycetota</taxon>
        <taxon>Actinomycetes</taxon>
        <taxon>Streptosporangiales</taxon>
        <taxon>Thermomonosporaceae</taxon>
        <taxon>Actinomadura</taxon>
    </lineage>
</organism>